<dbReference type="EMBL" id="WBXO01000014">
    <property type="protein sequence ID" value="KAB2951178.1"/>
    <property type="molecule type" value="Genomic_DNA"/>
</dbReference>
<dbReference type="CDD" id="cd02947">
    <property type="entry name" value="TRX_family"/>
    <property type="match status" value="1"/>
</dbReference>
<protein>
    <submittedName>
        <fullName evidence="3">Thioredoxin family protein</fullName>
    </submittedName>
</protein>
<feature type="compositionally biased region" description="Basic and acidic residues" evidence="1">
    <location>
        <begin position="68"/>
        <end position="80"/>
    </location>
</feature>
<dbReference type="SUPFAM" id="SSF52833">
    <property type="entry name" value="Thioredoxin-like"/>
    <property type="match status" value="1"/>
</dbReference>
<comment type="caution">
    <text evidence="3">The sequence shown here is derived from an EMBL/GenBank/DDBJ whole genome shotgun (WGS) entry which is preliminary data.</text>
</comment>
<proteinExistence type="predicted"/>
<name>A0A6I0EZL1_9FIRM</name>
<keyword evidence="4" id="KW-1185">Reference proteome</keyword>
<dbReference type="Gene3D" id="3.40.30.10">
    <property type="entry name" value="Glutaredoxin"/>
    <property type="match status" value="1"/>
</dbReference>
<sequence length="239" mass="27217">MKTRGWLVVLFFLLIPLVSGCNFQTLAGEANWTEEKKQVEKEIDHTLQSQEEMEEEVNNVETLEIHETTIADQSKEKQENLETVEEELTEGSQKEALEEEPVIVKTGEQEEASSTQESTEKITNNEVTEGKDLALENTKSTETYIGIIQYYYAPVCEDCTAQSKELEKWLQKWDEKLQQVIIEKIDVGRTDPRIASGEMQVKGLPFFILIDDYGNLATTASGVLTVQDLEQLITHLEKQ</sequence>
<feature type="region of interest" description="Disordered" evidence="1">
    <location>
        <begin position="68"/>
        <end position="99"/>
    </location>
</feature>
<evidence type="ECO:0000313" key="3">
    <source>
        <dbReference type="EMBL" id="KAB2951178.1"/>
    </source>
</evidence>
<evidence type="ECO:0000313" key="4">
    <source>
        <dbReference type="Proteomes" id="UP000468766"/>
    </source>
</evidence>
<evidence type="ECO:0000259" key="2">
    <source>
        <dbReference type="PROSITE" id="PS51352"/>
    </source>
</evidence>
<dbReference type="PROSITE" id="PS51257">
    <property type="entry name" value="PROKAR_LIPOPROTEIN"/>
    <property type="match status" value="1"/>
</dbReference>
<organism evidence="3 4">
    <name type="scientific">Heliorestis acidaminivorans</name>
    <dbReference type="NCBI Taxonomy" id="553427"/>
    <lineage>
        <taxon>Bacteria</taxon>
        <taxon>Bacillati</taxon>
        <taxon>Bacillota</taxon>
        <taxon>Clostridia</taxon>
        <taxon>Eubacteriales</taxon>
        <taxon>Heliobacteriaceae</taxon>
        <taxon>Heliorestis</taxon>
    </lineage>
</organism>
<dbReference type="Proteomes" id="UP000468766">
    <property type="component" value="Unassembled WGS sequence"/>
</dbReference>
<dbReference type="RefSeq" id="WP_151621716.1">
    <property type="nucleotide sequence ID" value="NZ_WBXO01000014.1"/>
</dbReference>
<feature type="domain" description="Thioredoxin" evidence="2">
    <location>
        <begin position="104"/>
        <end position="238"/>
    </location>
</feature>
<evidence type="ECO:0000256" key="1">
    <source>
        <dbReference type="SAM" id="MobiDB-lite"/>
    </source>
</evidence>
<gene>
    <name evidence="3" type="ORF">F9B85_13310</name>
</gene>
<dbReference type="OrthoDB" id="7629852at2"/>
<dbReference type="InterPro" id="IPR036249">
    <property type="entry name" value="Thioredoxin-like_sf"/>
</dbReference>
<dbReference type="InterPro" id="IPR013766">
    <property type="entry name" value="Thioredoxin_domain"/>
</dbReference>
<reference evidence="3 4" key="1">
    <citation type="submission" date="2019-10" db="EMBL/GenBank/DDBJ databases">
        <title>Whole-genome sequence of the extremophile Heliorestis acidaminivorans DSM 24790.</title>
        <authorList>
            <person name="Kyndt J.A."/>
            <person name="Meyer T.E."/>
        </authorList>
    </citation>
    <scope>NUCLEOTIDE SEQUENCE [LARGE SCALE GENOMIC DNA]</scope>
    <source>
        <strain evidence="3 4">DSM 24790</strain>
    </source>
</reference>
<dbReference type="AlphaFoldDB" id="A0A6I0EZL1"/>
<accession>A0A6I0EZL1</accession>
<dbReference type="PROSITE" id="PS51352">
    <property type="entry name" value="THIOREDOXIN_2"/>
    <property type="match status" value="1"/>
</dbReference>
<dbReference type="Pfam" id="PF00085">
    <property type="entry name" value="Thioredoxin"/>
    <property type="match status" value="1"/>
</dbReference>